<accession>V5SEP6</accession>
<dbReference type="GO" id="GO:0005829">
    <property type="term" value="C:cytosol"/>
    <property type="evidence" value="ECO:0007669"/>
    <property type="project" value="TreeGrafter"/>
</dbReference>
<keyword evidence="2 4" id="KW-0418">Kinase</keyword>
<name>V5SEP6_9HYPH</name>
<reference evidence="4 5" key="1">
    <citation type="journal article" date="2014" name="Genome Announc.">
        <title>Complete Genome Sequence of Hyphomicrobium nitrativorans Strain NL23, a Denitrifying Bacterium Isolated from Biofilm of a Methanol-Fed Denitrification System Treating Seawater at the Montreal Biodome.</title>
        <authorList>
            <person name="Martineau C."/>
            <person name="Villeneuve C."/>
            <person name="Mauffrey F."/>
            <person name="Villemur R."/>
        </authorList>
    </citation>
    <scope>NUCLEOTIDE SEQUENCE [LARGE SCALE GENOMIC DNA]</scope>
    <source>
        <strain evidence="4">NL23</strain>
    </source>
</reference>
<keyword evidence="5" id="KW-1185">Reference proteome</keyword>
<dbReference type="Proteomes" id="UP000018542">
    <property type="component" value="Chromosome"/>
</dbReference>
<dbReference type="PATRIC" id="fig|1029756.8.peg.2998"/>
<dbReference type="PANTHER" id="PTHR10584:SF166">
    <property type="entry name" value="RIBOKINASE"/>
    <property type="match status" value="1"/>
</dbReference>
<evidence type="ECO:0000256" key="2">
    <source>
        <dbReference type="ARBA" id="ARBA00022777"/>
    </source>
</evidence>
<evidence type="ECO:0000313" key="4">
    <source>
        <dbReference type="EMBL" id="AHB49331.1"/>
    </source>
</evidence>
<dbReference type="GO" id="GO:0016301">
    <property type="term" value="F:kinase activity"/>
    <property type="evidence" value="ECO:0007669"/>
    <property type="project" value="UniProtKB-KW"/>
</dbReference>
<dbReference type="EMBL" id="CP006912">
    <property type="protein sequence ID" value="AHB49331.1"/>
    <property type="molecule type" value="Genomic_DNA"/>
</dbReference>
<evidence type="ECO:0000256" key="1">
    <source>
        <dbReference type="ARBA" id="ARBA00022679"/>
    </source>
</evidence>
<dbReference type="SUPFAM" id="SSF53613">
    <property type="entry name" value="Ribokinase-like"/>
    <property type="match status" value="1"/>
</dbReference>
<dbReference type="HOGENOM" id="CLU_027634_6_0_5"/>
<evidence type="ECO:0000259" key="3">
    <source>
        <dbReference type="Pfam" id="PF00294"/>
    </source>
</evidence>
<protein>
    <submittedName>
        <fullName evidence="4">Carbohydrate kinase</fullName>
    </submittedName>
</protein>
<organism evidence="4 5">
    <name type="scientific">Hyphomicrobium nitrativorans NL23</name>
    <dbReference type="NCBI Taxonomy" id="1029756"/>
    <lineage>
        <taxon>Bacteria</taxon>
        <taxon>Pseudomonadati</taxon>
        <taxon>Pseudomonadota</taxon>
        <taxon>Alphaproteobacteria</taxon>
        <taxon>Hyphomicrobiales</taxon>
        <taxon>Hyphomicrobiaceae</taxon>
        <taxon>Hyphomicrobium</taxon>
    </lineage>
</organism>
<evidence type="ECO:0000313" key="5">
    <source>
        <dbReference type="Proteomes" id="UP000018542"/>
    </source>
</evidence>
<dbReference type="KEGG" id="hni:W911_14405"/>
<dbReference type="STRING" id="1029756.W911_14405"/>
<dbReference type="InterPro" id="IPR011611">
    <property type="entry name" value="PfkB_dom"/>
</dbReference>
<gene>
    <name evidence="4" type="ORF">W911_14405</name>
</gene>
<sequence length="364" mass="37960">MKALTIGGAMVDTIAIIENAGIERMTMLNAGTSFLLLEEGGKTEALEVSTHAGGGGINAAIAFARLGLDTSVLIKLGADGRAELIIAALDRDDISHRWALRDPRAPTGASVHVSSHDRNAAVFTFRGANTLLVPDDLADEAFAVDLVYIANLSDQAARCFPIIVEKAQKARALIAVNPGIRQLHAHAGAFQGTLPALDVLSLNRREADEVVSMLERDETKDAAPLAFPEGMAPPALAVRGLRHEGRKVPLTAFMRALLGRGVGTILVTDGQNGAFAASRGGLYHCPAREVTVLGTAGAGDAFASTFTAETAIGSAPDRALQAATLNAAAVLGHVDTTTGLMARREIEAALDGKIGTPNVISWRL</sequence>
<dbReference type="Gene3D" id="3.40.1190.20">
    <property type="match status" value="1"/>
</dbReference>
<dbReference type="Pfam" id="PF00294">
    <property type="entry name" value="PfkB"/>
    <property type="match status" value="2"/>
</dbReference>
<keyword evidence="1" id="KW-0808">Transferase</keyword>
<feature type="domain" description="Carbohydrate kinase PfkB" evidence="3">
    <location>
        <begin position="256"/>
        <end position="339"/>
    </location>
</feature>
<dbReference type="InterPro" id="IPR029056">
    <property type="entry name" value="Ribokinase-like"/>
</dbReference>
<dbReference type="PANTHER" id="PTHR10584">
    <property type="entry name" value="SUGAR KINASE"/>
    <property type="match status" value="1"/>
</dbReference>
<feature type="domain" description="Carbohydrate kinase PfkB" evidence="3">
    <location>
        <begin position="41"/>
        <end position="223"/>
    </location>
</feature>
<dbReference type="OrthoDB" id="9792663at2"/>
<dbReference type="RefSeq" id="WP_023788195.1">
    <property type="nucleotide sequence ID" value="NC_022997.1"/>
</dbReference>
<proteinExistence type="predicted"/>
<dbReference type="AlphaFoldDB" id="V5SEP6"/>